<gene>
    <name evidence="6" type="ORF">S01H4_49101</name>
</gene>
<evidence type="ECO:0000313" key="6">
    <source>
        <dbReference type="EMBL" id="GAG96698.1"/>
    </source>
</evidence>
<evidence type="ECO:0000256" key="2">
    <source>
        <dbReference type="ARBA" id="ARBA00022723"/>
    </source>
</evidence>
<dbReference type="GO" id="GO:0016814">
    <property type="term" value="F:hydrolase activity, acting on carbon-nitrogen (but not peptide) bonds, in cyclic amidines"/>
    <property type="evidence" value="ECO:0007669"/>
    <property type="project" value="UniProtKB-ARBA"/>
</dbReference>
<dbReference type="InterPro" id="IPR001365">
    <property type="entry name" value="A_deaminase_dom"/>
</dbReference>
<dbReference type="PANTHER" id="PTHR43114:SF6">
    <property type="entry name" value="ADENINE DEAMINASE"/>
    <property type="match status" value="1"/>
</dbReference>
<evidence type="ECO:0000259" key="5">
    <source>
        <dbReference type="Pfam" id="PF00962"/>
    </source>
</evidence>
<protein>
    <recommendedName>
        <fullName evidence="5">Adenosine deaminase domain-containing protein</fullName>
    </recommendedName>
</protein>
<dbReference type="GO" id="GO:0046872">
    <property type="term" value="F:metal ion binding"/>
    <property type="evidence" value="ECO:0007669"/>
    <property type="project" value="UniProtKB-KW"/>
</dbReference>
<keyword evidence="3" id="KW-0378">Hydrolase</keyword>
<dbReference type="Pfam" id="PF00962">
    <property type="entry name" value="A_deaminase"/>
    <property type="match status" value="1"/>
</dbReference>
<comment type="cofactor">
    <cofactor evidence="1">
        <name>Zn(2+)</name>
        <dbReference type="ChEBI" id="CHEBI:29105"/>
    </cofactor>
</comment>
<dbReference type="Gene3D" id="3.20.20.140">
    <property type="entry name" value="Metal-dependent hydrolases"/>
    <property type="match status" value="1"/>
</dbReference>
<proteinExistence type="predicted"/>
<keyword evidence="2" id="KW-0479">Metal-binding</keyword>
<evidence type="ECO:0000256" key="4">
    <source>
        <dbReference type="ARBA" id="ARBA00022833"/>
    </source>
</evidence>
<dbReference type="AlphaFoldDB" id="X1CKE9"/>
<sequence length="92" mass="10237">PTLAEHPLPKLLDEGLFVTINSDDPPMFDTTLTDEYLRISDSFGFKITTIKQLVINSIHASLLSSDTQLALECEFRTQFAELENEFGLSSAS</sequence>
<feature type="domain" description="Adenosine deaminase" evidence="5">
    <location>
        <begin position="2"/>
        <end position="71"/>
    </location>
</feature>
<dbReference type="PANTHER" id="PTHR43114">
    <property type="entry name" value="ADENINE DEAMINASE"/>
    <property type="match status" value="1"/>
</dbReference>
<dbReference type="GO" id="GO:0019239">
    <property type="term" value="F:deaminase activity"/>
    <property type="evidence" value="ECO:0007669"/>
    <property type="project" value="InterPro"/>
</dbReference>
<dbReference type="EMBL" id="BART01027736">
    <property type="protein sequence ID" value="GAG96698.1"/>
    <property type="molecule type" value="Genomic_DNA"/>
</dbReference>
<comment type="caution">
    <text evidence="6">The sequence shown here is derived from an EMBL/GenBank/DDBJ whole genome shotgun (WGS) entry which is preliminary data.</text>
</comment>
<organism evidence="6">
    <name type="scientific">marine sediment metagenome</name>
    <dbReference type="NCBI Taxonomy" id="412755"/>
    <lineage>
        <taxon>unclassified sequences</taxon>
        <taxon>metagenomes</taxon>
        <taxon>ecological metagenomes</taxon>
    </lineage>
</organism>
<dbReference type="SUPFAM" id="SSF51556">
    <property type="entry name" value="Metallo-dependent hydrolases"/>
    <property type="match status" value="1"/>
</dbReference>
<reference evidence="6" key="1">
    <citation type="journal article" date="2014" name="Front. Microbiol.">
        <title>High frequency of phylogenetically diverse reductive dehalogenase-homologous genes in deep subseafloor sedimentary metagenomes.</title>
        <authorList>
            <person name="Kawai M."/>
            <person name="Futagami T."/>
            <person name="Toyoda A."/>
            <person name="Takaki Y."/>
            <person name="Nishi S."/>
            <person name="Hori S."/>
            <person name="Arai W."/>
            <person name="Tsubouchi T."/>
            <person name="Morono Y."/>
            <person name="Uchiyama I."/>
            <person name="Ito T."/>
            <person name="Fujiyama A."/>
            <person name="Inagaki F."/>
            <person name="Takami H."/>
        </authorList>
    </citation>
    <scope>NUCLEOTIDE SEQUENCE</scope>
    <source>
        <strain evidence="6">Expedition CK06-06</strain>
    </source>
</reference>
<name>X1CKE9_9ZZZZ</name>
<dbReference type="InterPro" id="IPR006330">
    <property type="entry name" value="Ado/ade_deaminase"/>
</dbReference>
<keyword evidence="4" id="KW-0862">Zinc</keyword>
<evidence type="ECO:0000256" key="1">
    <source>
        <dbReference type="ARBA" id="ARBA00001947"/>
    </source>
</evidence>
<feature type="non-terminal residue" evidence="6">
    <location>
        <position position="1"/>
    </location>
</feature>
<accession>X1CKE9</accession>
<evidence type="ECO:0000256" key="3">
    <source>
        <dbReference type="ARBA" id="ARBA00022801"/>
    </source>
</evidence>
<dbReference type="InterPro" id="IPR032466">
    <property type="entry name" value="Metal_Hydrolase"/>
</dbReference>